<dbReference type="RefSeq" id="WP_131752113.1">
    <property type="nucleotide sequence ID" value="NZ_CAACYH010000004.1"/>
</dbReference>
<dbReference type="OrthoDB" id="1055762at2"/>
<sequence length="730" mass="82472">MKTFGSFFSVLLVIVCCVACNEYNESVEIYKSTFSGCKSQATSRSNDNSLPHERVVYEVKNGILTIQLIDCNVSCDLEKMDANISCDDHNNLTLQLIEVGGEANCICPMDFSFSIKNLTLGETYTCTIAERNYTFSFVFENGARGTVTPSECSKEIAYELVKQMIKEPLTAVDIYVSDRMIPANSDIPILGENILSPNTDSWLFFVDEMPKQNWSHPCQYIFVNKKQDILCIKKSMYPLENSLYRMEKISASTMIEKLNERFISSPINTVVKTKSIFANNNYAVIISGGGNRHYNHIRYWNDCSYIYRILTEKYNYNPANIYVLMADGTDPAIDNDSGTSFPIDLNEDGIADIDYAATISNISDVFKQLSSILKTDDNLFIYTIDHGGLFNDESYLVLWNNQILFASEFAEMVKQINTKSTNIVMGQCHSGGFIDFLNTCSNTCVSTACTKEERSYAMSNLQYDEYLYYWMRSHEKNVAGDANGDTYITAVESHSYAKNMDSKPEHPQHWGGGLLSRKLTLSGIVKHSFADYVDGYCTINGNVSSFYALYPDHEIEIGVPIGSRIDINITKPVIYENCFTWSIVEGNHSTSMFYPNNTTAHLEISSQADVGDKVKIKVEADIPVDDYYLSQFINLYVTSSYRITRTLDGILSISREEETVSSNAELSSFGEKMKTYEYQIIEKKTGAVRIRGFNFINKPLNLNISQLDKGIYTIIIAEDKQIKARHNISI</sequence>
<gene>
    <name evidence="1" type="ORF">NCTC7812_01431</name>
</gene>
<dbReference type="Proteomes" id="UP000396835">
    <property type="component" value="Unassembled WGS sequence"/>
</dbReference>
<protein>
    <submittedName>
        <fullName evidence="1">Peptidase C13 family</fullName>
    </submittedName>
</protein>
<reference evidence="1 2" key="1">
    <citation type="submission" date="2019-02" db="EMBL/GenBank/DDBJ databases">
        <authorList>
            <consortium name="Pathogen Informatics"/>
        </authorList>
    </citation>
    <scope>NUCLEOTIDE SEQUENCE [LARGE SCALE GENOMIC DNA]</scope>
    <source>
        <strain evidence="1 2">3012STDY7078512</strain>
    </source>
</reference>
<proteinExistence type="predicted"/>
<dbReference type="Pfam" id="PF01650">
    <property type="entry name" value="Peptidase_C13"/>
    <property type="match status" value="1"/>
</dbReference>
<dbReference type="GO" id="GO:0008233">
    <property type="term" value="F:peptidase activity"/>
    <property type="evidence" value="ECO:0007669"/>
    <property type="project" value="InterPro"/>
</dbReference>
<evidence type="ECO:0000313" key="1">
    <source>
        <dbReference type="EMBL" id="VFB13899.1"/>
    </source>
</evidence>
<dbReference type="GO" id="GO:0006508">
    <property type="term" value="P:proteolysis"/>
    <property type="evidence" value="ECO:0007669"/>
    <property type="project" value="InterPro"/>
</dbReference>
<dbReference type="AlphaFoldDB" id="A0A449I3B0"/>
<evidence type="ECO:0000313" key="2">
    <source>
        <dbReference type="Proteomes" id="UP000396835"/>
    </source>
</evidence>
<organism evidence="1 2">
    <name type="scientific">Prevotella heparinolytica</name>
    <dbReference type="NCBI Taxonomy" id="28113"/>
    <lineage>
        <taxon>Bacteria</taxon>
        <taxon>Pseudomonadati</taxon>
        <taxon>Bacteroidota</taxon>
        <taxon>Bacteroidia</taxon>
        <taxon>Bacteroidales</taxon>
        <taxon>Bacteroidaceae</taxon>
        <taxon>Bacteroides</taxon>
    </lineage>
</organism>
<dbReference type="EMBL" id="CAACYH010000004">
    <property type="protein sequence ID" value="VFB13899.1"/>
    <property type="molecule type" value="Genomic_DNA"/>
</dbReference>
<dbReference type="Gene3D" id="3.40.50.1460">
    <property type="match status" value="1"/>
</dbReference>
<name>A0A449I3B0_9BACE</name>
<dbReference type="InterPro" id="IPR001096">
    <property type="entry name" value="Peptidase_C13"/>
</dbReference>
<accession>A0A449I3B0</accession>